<feature type="region of interest" description="Disordered" evidence="1">
    <location>
        <begin position="1"/>
        <end position="30"/>
    </location>
</feature>
<comment type="caution">
    <text evidence="2">The sequence shown here is derived from an EMBL/GenBank/DDBJ whole genome shotgun (WGS) entry which is preliminary data.</text>
</comment>
<keyword evidence="3" id="KW-1185">Reference proteome</keyword>
<sequence>MSIATYRKRTTNVPSKGISKERKQQQQQQHLLTCNSVESATENAIPVDTFPASADLGRLASFVLIMVMTMSGATDALCEDGPIFTTTTDKIDEADLLQSKAVLIHFSNQNQKP</sequence>
<evidence type="ECO:0000313" key="3">
    <source>
        <dbReference type="Proteomes" id="UP000054721"/>
    </source>
</evidence>
<dbReference type="EMBL" id="JYDW01000249">
    <property type="protein sequence ID" value="KRZ50791.1"/>
    <property type="molecule type" value="Genomic_DNA"/>
</dbReference>
<dbReference type="Proteomes" id="UP000054721">
    <property type="component" value="Unassembled WGS sequence"/>
</dbReference>
<reference evidence="2 3" key="1">
    <citation type="submission" date="2015-05" db="EMBL/GenBank/DDBJ databases">
        <title>Evolution of Trichinella species and genotypes.</title>
        <authorList>
            <person name="Korhonen P.K."/>
            <person name="Edoardo P."/>
            <person name="Giuseppe L.R."/>
            <person name="Gasser R.B."/>
        </authorList>
    </citation>
    <scope>NUCLEOTIDE SEQUENCE [LARGE SCALE GENOMIC DNA]</scope>
    <source>
        <strain evidence="2">ISS10</strain>
    </source>
</reference>
<gene>
    <name evidence="2" type="ORF">T02_4710</name>
</gene>
<dbReference type="AlphaFoldDB" id="A0A0V1KUJ4"/>
<name>A0A0V1KUJ4_9BILA</name>
<evidence type="ECO:0000256" key="1">
    <source>
        <dbReference type="SAM" id="MobiDB-lite"/>
    </source>
</evidence>
<accession>A0A0V1KUJ4</accession>
<proteinExistence type="predicted"/>
<dbReference type="OrthoDB" id="10388118at2759"/>
<organism evidence="2 3">
    <name type="scientific">Trichinella nativa</name>
    <dbReference type="NCBI Taxonomy" id="6335"/>
    <lineage>
        <taxon>Eukaryota</taxon>
        <taxon>Metazoa</taxon>
        <taxon>Ecdysozoa</taxon>
        <taxon>Nematoda</taxon>
        <taxon>Enoplea</taxon>
        <taxon>Dorylaimia</taxon>
        <taxon>Trichinellida</taxon>
        <taxon>Trichinellidae</taxon>
        <taxon>Trichinella</taxon>
    </lineage>
</organism>
<protein>
    <submittedName>
        <fullName evidence="2">Uncharacterized protein</fullName>
    </submittedName>
</protein>
<evidence type="ECO:0000313" key="2">
    <source>
        <dbReference type="EMBL" id="KRZ50791.1"/>
    </source>
</evidence>
<feature type="compositionally biased region" description="Basic residues" evidence="1">
    <location>
        <begin position="1"/>
        <end position="10"/>
    </location>
</feature>